<organism evidence="5 6">
    <name type="scientific">Clostridium bornimense</name>
    <dbReference type="NCBI Taxonomy" id="1216932"/>
    <lineage>
        <taxon>Bacteria</taxon>
        <taxon>Bacillati</taxon>
        <taxon>Bacillota</taxon>
        <taxon>Clostridia</taxon>
        <taxon>Eubacteriales</taxon>
        <taxon>Clostridiaceae</taxon>
        <taxon>Clostridium</taxon>
    </lineage>
</organism>
<evidence type="ECO:0000313" key="5">
    <source>
        <dbReference type="EMBL" id="CDM67835.1"/>
    </source>
</evidence>
<evidence type="ECO:0000256" key="3">
    <source>
        <dbReference type="PIRSR" id="PIRSR617939-2"/>
    </source>
</evidence>
<dbReference type="GO" id="GO:0003839">
    <property type="term" value="F:gamma-glutamylcyclotransferase activity"/>
    <property type="evidence" value="ECO:0007669"/>
    <property type="project" value="InterPro"/>
</dbReference>
<feature type="binding site" evidence="3">
    <location>
        <begin position="6"/>
        <end position="11"/>
    </location>
    <ligand>
        <name>substrate</name>
    </ligand>
</feature>
<feature type="domain" description="Gamma-glutamylcyclotransferase AIG2-like" evidence="4">
    <location>
        <begin position="7"/>
        <end position="107"/>
    </location>
</feature>
<dbReference type="InterPro" id="IPR009288">
    <property type="entry name" value="AIG2-like_dom"/>
</dbReference>
<dbReference type="STRING" id="1216932.CM240_0670"/>
<dbReference type="SUPFAM" id="SSF110857">
    <property type="entry name" value="Gamma-glutamyl cyclotransferase-like"/>
    <property type="match status" value="1"/>
</dbReference>
<dbReference type="PANTHER" id="PTHR12935">
    <property type="entry name" value="GAMMA-GLUTAMYLCYCLOTRANSFERASE"/>
    <property type="match status" value="1"/>
</dbReference>
<dbReference type="OrthoDB" id="158990at2"/>
<evidence type="ECO:0000256" key="1">
    <source>
        <dbReference type="ARBA" id="ARBA00023239"/>
    </source>
</evidence>
<dbReference type="EMBL" id="HG917868">
    <property type="protein sequence ID" value="CDM67835.1"/>
    <property type="molecule type" value="Genomic_DNA"/>
</dbReference>
<evidence type="ECO:0000256" key="2">
    <source>
        <dbReference type="PIRSR" id="PIRSR617939-1"/>
    </source>
</evidence>
<dbReference type="HOGENOM" id="CLU_048475_5_0_9"/>
<keyword evidence="1" id="KW-0456">Lyase</keyword>
<dbReference type="InterPro" id="IPR017939">
    <property type="entry name" value="G-Glutamylcylcotransferase"/>
</dbReference>
<reference evidence="5 6" key="1">
    <citation type="submission" date="2013-11" db="EMBL/GenBank/DDBJ databases">
        <title>Complete genome sequence of Clostridum sp. M2/40.</title>
        <authorList>
            <person name="Wibberg D."/>
            <person name="Puehler A."/>
            <person name="Schlueter A."/>
        </authorList>
    </citation>
    <scope>NUCLEOTIDE SEQUENCE [LARGE SCALE GENOMIC DNA]</scope>
    <source>
        <strain evidence="6">M2/40</strain>
    </source>
</reference>
<gene>
    <name evidence="5" type="ORF">CM240_0670</name>
</gene>
<name>W6SDV4_9CLOT</name>
<dbReference type="InterPro" id="IPR036568">
    <property type="entry name" value="GGCT-like_sf"/>
</dbReference>
<dbReference type="Proteomes" id="UP000019426">
    <property type="component" value="Chromosome M2/40_rep1"/>
</dbReference>
<dbReference type="PATRIC" id="fig|1216932.3.peg.659"/>
<sequence length="149" mass="16670">MSNKLYLAYGSNLNLEQMANRCPTAKVVGASKIKGYRLLFRGSHAGAVATIEPFKGESVPVLVWDITPADEAALDRYEGWPFLYRKETIKVRLNGKTVQAMVYIMNEGRPLGQPSCYYYSTILDGYKSAGFDVEILRKAVADSFEEDNE</sequence>
<accession>W6SDV4</accession>
<dbReference type="KEGG" id="clt:CM240_0670"/>
<dbReference type="RefSeq" id="WP_044036447.1">
    <property type="nucleotide sequence ID" value="NZ_HG917868.1"/>
</dbReference>
<dbReference type="AlphaFoldDB" id="W6SDV4"/>
<dbReference type="PANTHER" id="PTHR12935:SF0">
    <property type="entry name" value="GAMMA-GLUTAMYLCYCLOTRANSFERASE"/>
    <property type="match status" value="1"/>
</dbReference>
<dbReference type="CDD" id="cd06661">
    <property type="entry name" value="GGCT_like"/>
    <property type="match status" value="1"/>
</dbReference>
<dbReference type="InterPro" id="IPR013024">
    <property type="entry name" value="GGCT-like"/>
</dbReference>
<feature type="active site" description="Proton acceptor" evidence="2">
    <location>
        <position position="78"/>
    </location>
</feature>
<feature type="binding site" evidence="3">
    <location>
        <position position="118"/>
    </location>
    <ligand>
        <name>substrate</name>
    </ligand>
</feature>
<evidence type="ECO:0000313" key="6">
    <source>
        <dbReference type="Proteomes" id="UP000019426"/>
    </source>
</evidence>
<proteinExistence type="predicted"/>
<dbReference type="eggNOG" id="COG2105">
    <property type="taxonomic scope" value="Bacteria"/>
</dbReference>
<dbReference type="Gene3D" id="3.10.490.10">
    <property type="entry name" value="Gamma-glutamyl cyclotransferase-like"/>
    <property type="match status" value="1"/>
</dbReference>
<evidence type="ECO:0000259" key="4">
    <source>
        <dbReference type="Pfam" id="PF06094"/>
    </source>
</evidence>
<protein>
    <recommendedName>
        <fullName evidence="4">Gamma-glutamylcyclotransferase AIG2-like domain-containing protein</fullName>
    </recommendedName>
</protein>
<dbReference type="Pfam" id="PF06094">
    <property type="entry name" value="GGACT"/>
    <property type="match status" value="1"/>
</dbReference>
<keyword evidence="6" id="KW-1185">Reference proteome</keyword>